<keyword evidence="2" id="KW-1185">Reference proteome</keyword>
<protein>
    <submittedName>
        <fullName evidence="1">Uncharacterized protein</fullName>
    </submittedName>
</protein>
<sequence>MHNISKVKQKLTEKEIRILHQEKHDDVLEVTFSIQNLEDRLIIGEQALEIAILRDLIKKKNPHLLTKLK</sequence>
<dbReference type="Proteomes" id="UP000319578">
    <property type="component" value="Unassembled WGS sequence"/>
</dbReference>
<organism evidence="1 2">
    <name type="scientific">Brevibacillus reuszeri</name>
    <dbReference type="NCBI Taxonomy" id="54915"/>
    <lineage>
        <taxon>Bacteria</taxon>
        <taxon>Bacillati</taxon>
        <taxon>Bacillota</taxon>
        <taxon>Bacilli</taxon>
        <taxon>Bacillales</taxon>
        <taxon>Paenibacillaceae</taxon>
        <taxon>Brevibacillus</taxon>
    </lineage>
</organism>
<accession>A0ABQ0TZ77</accession>
<name>A0ABQ0TZ77_9BACL</name>
<reference evidence="1 2" key="1">
    <citation type="submission" date="2019-06" db="EMBL/GenBank/DDBJ databases">
        <title>Whole genome shotgun sequence of Brevibacillus reuszeri NBRC 15719.</title>
        <authorList>
            <person name="Hosoyama A."/>
            <person name="Uohara A."/>
            <person name="Ohji S."/>
            <person name="Ichikawa N."/>
        </authorList>
    </citation>
    <scope>NUCLEOTIDE SEQUENCE [LARGE SCALE GENOMIC DNA]</scope>
    <source>
        <strain evidence="1 2">NBRC 15719</strain>
    </source>
</reference>
<evidence type="ECO:0000313" key="1">
    <source>
        <dbReference type="EMBL" id="GED73127.1"/>
    </source>
</evidence>
<gene>
    <name evidence="1" type="ORF">BRE01_68290</name>
</gene>
<proteinExistence type="predicted"/>
<dbReference type="EMBL" id="BJON01000047">
    <property type="protein sequence ID" value="GED73127.1"/>
    <property type="molecule type" value="Genomic_DNA"/>
</dbReference>
<evidence type="ECO:0000313" key="2">
    <source>
        <dbReference type="Proteomes" id="UP000319578"/>
    </source>
</evidence>
<comment type="caution">
    <text evidence="1">The sequence shown here is derived from an EMBL/GenBank/DDBJ whole genome shotgun (WGS) entry which is preliminary data.</text>
</comment>